<dbReference type="InterPro" id="IPR038577">
    <property type="entry name" value="GT10-like_C_sf"/>
</dbReference>
<evidence type="ECO:0000256" key="11">
    <source>
        <dbReference type="ARBA" id="ARBA00023180"/>
    </source>
</evidence>
<dbReference type="Pfam" id="PF00852">
    <property type="entry name" value="Glyco_transf_10"/>
    <property type="match status" value="1"/>
</dbReference>
<keyword evidence="7" id="KW-0735">Signal-anchor</keyword>
<dbReference type="Gene3D" id="3.40.50.11660">
    <property type="entry name" value="Glycosyl transferase family 10, C-terminal domain"/>
    <property type="match status" value="1"/>
</dbReference>
<evidence type="ECO:0000256" key="9">
    <source>
        <dbReference type="ARBA" id="ARBA00023034"/>
    </source>
</evidence>
<evidence type="ECO:0000256" key="5">
    <source>
        <dbReference type="ARBA" id="ARBA00022679"/>
    </source>
</evidence>
<evidence type="ECO:0000256" key="8">
    <source>
        <dbReference type="ARBA" id="ARBA00022989"/>
    </source>
</evidence>
<dbReference type="GO" id="GO:0000139">
    <property type="term" value="C:Golgi membrane"/>
    <property type="evidence" value="ECO:0007669"/>
    <property type="project" value="UniProtKB-SubCell"/>
</dbReference>
<dbReference type="PANTHER" id="PTHR48438">
    <property type="entry name" value="ALPHA-(1,3)-FUCOSYLTRANSFERASE C-RELATED"/>
    <property type="match status" value="1"/>
</dbReference>
<dbReference type="Proteomes" id="UP001497497">
    <property type="component" value="Unassembled WGS sequence"/>
</dbReference>
<dbReference type="SUPFAM" id="SSF53756">
    <property type="entry name" value="UDP-Glycosyltransferase/glycogen phosphorylase"/>
    <property type="match status" value="1"/>
</dbReference>
<dbReference type="GO" id="GO:0008417">
    <property type="term" value="F:fucosyltransferase activity"/>
    <property type="evidence" value="ECO:0007669"/>
    <property type="project" value="InterPro"/>
</dbReference>
<evidence type="ECO:0000256" key="3">
    <source>
        <dbReference type="ARBA" id="ARBA00008919"/>
    </source>
</evidence>
<keyword evidence="4 12" id="KW-0328">Glycosyltransferase</keyword>
<evidence type="ECO:0000256" key="10">
    <source>
        <dbReference type="ARBA" id="ARBA00023136"/>
    </source>
</evidence>
<dbReference type="EMBL" id="CAXITT010000509">
    <property type="protein sequence ID" value="CAL1542840.1"/>
    <property type="molecule type" value="Genomic_DNA"/>
</dbReference>
<sequence length="396" mass="45331">MSNRSVFALCVALGTGVTLVIMVLVHAGWTSQMSLPFLSMRESTSQMKGDSSKQLALKCDPAVMATGPTTPSKPKLMLFHWFPNYFTELKQASGFTFFNTCESKCEMTIDPGRLTEADTVVFYSHYIHAKRHPAPPARAPGQRWVFFALEPPPLTANTAFETPNWLGVFNWTMSFRLESEFWIGYVLMTRKANPAPEKKRSEDVRRWKEKFANKTKLVAWFVSHCGMSSQREAYVAELSKHIPVDVYGKCGSLKCDDRGQCYRMLDREYKFYLAFENSFCRDYVTEKARVILEMNTLVPVVRGGADYKRDFAPDSFIDTADFASSQSLAAYLKQLAADEGEYLKKLQWSWNYDVTKPGFPLCELCKKMHATHESSCVYKNVMDWWNNGTCHVRKDF</sequence>
<feature type="domain" description="Fucosyltransferase C-terminal" evidence="13">
    <location>
        <begin position="212"/>
        <end position="384"/>
    </location>
</feature>
<comment type="similarity">
    <text evidence="3 12">Belongs to the glycosyltransferase 10 family.</text>
</comment>
<keyword evidence="11" id="KW-0325">Glycoprotein</keyword>
<comment type="subcellular location">
    <subcellularLocation>
        <location evidence="1">Golgi apparatus membrane</location>
        <topology evidence="1">Single-pass type II membrane protein</topology>
    </subcellularLocation>
    <subcellularLocation>
        <location evidence="12">Golgi apparatus</location>
        <location evidence="12">Golgi stack membrane</location>
        <topology evidence="12">Single-pass type II membrane protein</topology>
    </subcellularLocation>
</comment>
<evidence type="ECO:0000259" key="13">
    <source>
        <dbReference type="Pfam" id="PF00852"/>
    </source>
</evidence>
<dbReference type="InterPro" id="IPR031481">
    <property type="entry name" value="Glyco_tran_10_N"/>
</dbReference>
<dbReference type="AlphaFoldDB" id="A0AAV2IB28"/>
<reference evidence="15 16" key="1">
    <citation type="submission" date="2024-04" db="EMBL/GenBank/DDBJ databases">
        <authorList>
            <consortium name="Genoscope - CEA"/>
            <person name="William W."/>
        </authorList>
    </citation>
    <scope>NUCLEOTIDE SEQUENCE [LARGE SCALE GENOMIC DNA]</scope>
</reference>
<evidence type="ECO:0000256" key="12">
    <source>
        <dbReference type="RuleBase" id="RU003832"/>
    </source>
</evidence>
<keyword evidence="6 12" id="KW-0812">Transmembrane</keyword>
<keyword evidence="16" id="KW-1185">Reference proteome</keyword>
<dbReference type="PANTHER" id="PTHR48438:SF1">
    <property type="entry name" value="ALPHA-(1,3)-FUCOSYLTRANSFERASE C-RELATED"/>
    <property type="match status" value="1"/>
</dbReference>
<dbReference type="EC" id="2.4.1.-" evidence="12"/>
<comment type="pathway">
    <text evidence="2">Protein modification; protein glycosylation.</text>
</comment>
<dbReference type="GO" id="GO:0032580">
    <property type="term" value="C:Golgi cisterna membrane"/>
    <property type="evidence" value="ECO:0007669"/>
    <property type="project" value="UniProtKB-SubCell"/>
</dbReference>
<dbReference type="FunFam" id="3.40.50.11660:FF:000004">
    <property type="entry name" value="Glycoprotein 3-alpha-L-fucosyltransferase A"/>
    <property type="match status" value="1"/>
</dbReference>
<keyword evidence="9 12" id="KW-0333">Golgi apparatus</keyword>
<evidence type="ECO:0000256" key="2">
    <source>
        <dbReference type="ARBA" id="ARBA00004922"/>
    </source>
</evidence>
<evidence type="ECO:0000256" key="7">
    <source>
        <dbReference type="ARBA" id="ARBA00022968"/>
    </source>
</evidence>
<accession>A0AAV2IB28</accession>
<name>A0AAV2IB28_LYMST</name>
<protein>
    <recommendedName>
        <fullName evidence="12">Fucosyltransferase</fullName>
        <ecNumber evidence="12">2.4.1.-</ecNumber>
    </recommendedName>
</protein>
<gene>
    <name evidence="15" type="ORF">GSLYS_00016374001</name>
</gene>
<organism evidence="15 16">
    <name type="scientific">Lymnaea stagnalis</name>
    <name type="common">Great pond snail</name>
    <name type="synonym">Helix stagnalis</name>
    <dbReference type="NCBI Taxonomy" id="6523"/>
    <lineage>
        <taxon>Eukaryota</taxon>
        <taxon>Metazoa</taxon>
        <taxon>Spiralia</taxon>
        <taxon>Lophotrochozoa</taxon>
        <taxon>Mollusca</taxon>
        <taxon>Gastropoda</taxon>
        <taxon>Heterobranchia</taxon>
        <taxon>Euthyneura</taxon>
        <taxon>Panpulmonata</taxon>
        <taxon>Hygrophila</taxon>
        <taxon>Lymnaeoidea</taxon>
        <taxon>Lymnaeidae</taxon>
        <taxon>Lymnaea</taxon>
    </lineage>
</organism>
<proteinExistence type="inferred from homology"/>
<evidence type="ECO:0000256" key="6">
    <source>
        <dbReference type="ARBA" id="ARBA00022692"/>
    </source>
</evidence>
<keyword evidence="5 12" id="KW-0808">Transferase</keyword>
<comment type="caution">
    <text evidence="15">The sequence shown here is derived from an EMBL/GenBank/DDBJ whole genome shotgun (WGS) entry which is preliminary data.</text>
</comment>
<evidence type="ECO:0000256" key="1">
    <source>
        <dbReference type="ARBA" id="ARBA00004323"/>
    </source>
</evidence>
<evidence type="ECO:0000256" key="4">
    <source>
        <dbReference type="ARBA" id="ARBA00022676"/>
    </source>
</evidence>
<dbReference type="InterPro" id="IPR001503">
    <property type="entry name" value="Glyco_trans_10"/>
</dbReference>
<keyword evidence="10" id="KW-0472">Membrane</keyword>
<dbReference type="InterPro" id="IPR055270">
    <property type="entry name" value="Glyco_tran_10_C"/>
</dbReference>
<dbReference type="Pfam" id="PF17039">
    <property type="entry name" value="Glyco_tran_10_N"/>
    <property type="match status" value="1"/>
</dbReference>
<evidence type="ECO:0000313" key="16">
    <source>
        <dbReference type="Proteomes" id="UP001497497"/>
    </source>
</evidence>
<evidence type="ECO:0000259" key="14">
    <source>
        <dbReference type="Pfam" id="PF17039"/>
    </source>
</evidence>
<feature type="domain" description="Fucosyltransferase N-terminal" evidence="14">
    <location>
        <begin position="76"/>
        <end position="185"/>
    </location>
</feature>
<keyword evidence="8" id="KW-1133">Transmembrane helix</keyword>
<evidence type="ECO:0000313" key="15">
    <source>
        <dbReference type="EMBL" id="CAL1542840.1"/>
    </source>
</evidence>